<dbReference type="EMBL" id="FMZC01000019">
    <property type="protein sequence ID" value="SDE50388.1"/>
    <property type="molecule type" value="Genomic_DNA"/>
</dbReference>
<evidence type="ECO:0000256" key="1">
    <source>
        <dbReference type="ARBA" id="ARBA00022676"/>
    </source>
</evidence>
<dbReference type="SUPFAM" id="SSF47648">
    <property type="entry name" value="Nucleoside phosphorylase/phosphoribosyltransferase N-terminal domain"/>
    <property type="match status" value="1"/>
</dbReference>
<dbReference type="PANTHER" id="PTHR43285:SF4">
    <property type="entry name" value="TRANSFERASE"/>
    <property type="match status" value="1"/>
</dbReference>
<name>A0A1G7DFJ9_9BURK</name>
<dbReference type="GO" id="GO:0005829">
    <property type="term" value="C:cytosol"/>
    <property type="evidence" value="ECO:0007669"/>
    <property type="project" value="TreeGrafter"/>
</dbReference>
<dbReference type="Gene3D" id="1.20.970.10">
    <property type="entry name" value="Transferase, Pyrimidine Nucleoside Phosphorylase, Chain C"/>
    <property type="match status" value="1"/>
</dbReference>
<feature type="domain" description="Glycosyl transferase family 3 N-terminal" evidence="3">
    <location>
        <begin position="5"/>
        <end position="65"/>
    </location>
</feature>
<keyword evidence="5" id="KW-1185">Reference proteome</keyword>
<reference evidence="4 5" key="1">
    <citation type="submission" date="2016-10" db="EMBL/GenBank/DDBJ databases">
        <authorList>
            <person name="de Groot N.N."/>
        </authorList>
    </citation>
    <scope>NUCLEOTIDE SEQUENCE [LARGE SCALE GENOMIC DNA]</scope>
    <source>
        <strain evidence="4 5">DSM 16619</strain>
    </source>
</reference>
<keyword evidence="1 4" id="KW-0328">Glycosyltransferase</keyword>
<sequence length="307" mass="32860">MGISQYLKDLGRGARGARAIGREQATDLFGQVLDGQVTDLEIGAFCIAMRIKGETAEEMCGFLDATHARLARLPASDRPVVVLPSYNGARKLPVLTPLLALLLAREGLPVLLHGMRTEARRILASDVLTALGVPALAAPEKIANGSVAHIPTEVLHPGLARLLAAREVVGLRNPGHSVVKLMNPCAGPAMVVTAYTHPEYQEMLHATFGTLGMNALLSRGLEGEVAADPRRTPRYDAFVAGAHHVWEEQQPGTASEVPGLPHEIDVDTTARYTRQVLDGTLPVPAPLSRQVEHILRLAGQIPLETTP</sequence>
<evidence type="ECO:0000313" key="4">
    <source>
        <dbReference type="EMBL" id="SDE50388.1"/>
    </source>
</evidence>
<gene>
    <name evidence="4" type="ORF">SAMN05192589_11920</name>
</gene>
<dbReference type="NCBIfam" id="NF006005">
    <property type="entry name" value="PRK08136.1"/>
    <property type="match status" value="1"/>
</dbReference>
<dbReference type="InterPro" id="IPR036320">
    <property type="entry name" value="Glycosyl_Trfase_fam3_N_dom_sf"/>
</dbReference>
<keyword evidence="2 4" id="KW-0808">Transferase</keyword>
<dbReference type="SUPFAM" id="SSF52418">
    <property type="entry name" value="Nucleoside phosphorylase/phosphoribosyltransferase catalytic domain"/>
    <property type="match status" value="1"/>
</dbReference>
<organism evidence="4 5">
    <name type="scientific">Paracidovorax valerianellae</name>
    <dbReference type="NCBI Taxonomy" id="187868"/>
    <lineage>
        <taxon>Bacteria</taxon>
        <taxon>Pseudomonadati</taxon>
        <taxon>Pseudomonadota</taxon>
        <taxon>Betaproteobacteria</taxon>
        <taxon>Burkholderiales</taxon>
        <taxon>Comamonadaceae</taxon>
        <taxon>Paracidovorax</taxon>
    </lineage>
</organism>
<dbReference type="GO" id="GO:0004048">
    <property type="term" value="F:anthranilate phosphoribosyltransferase activity"/>
    <property type="evidence" value="ECO:0007669"/>
    <property type="project" value="InterPro"/>
</dbReference>
<dbReference type="Proteomes" id="UP000198781">
    <property type="component" value="Unassembled WGS sequence"/>
</dbReference>
<dbReference type="InterPro" id="IPR005940">
    <property type="entry name" value="Anthranilate_Pribosyl_Tfrase"/>
</dbReference>
<evidence type="ECO:0000256" key="2">
    <source>
        <dbReference type="ARBA" id="ARBA00022679"/>
    </source>
</evidence>
<dbReference type="InterPro" id="IPR035902">
    <property type="entry name" value="Nuc_phospho_transferase"/>
</dbReference>
<dbReference type="RefSeq" id="WP_092745738.1">
    <property type="nucleotide sequence ID" value="NZ_FMZC01000019.1"/>
</dbReference>
<dbReference type="STRING" id="187868.SAMN05192589_11920"/>
<dbReference type="AlphaFoldDB" id="A0A1G7DFJ9"/>
<evidence type="ECO:0000313" key="5">
    <source>
        <dbReference type="Proteomes" id="UP000198781"/>
    </source>
</evidence>
<dbReference type="Gene3D" id="3.40.1030.10">
    <property type="entry name" value="Nucleoside phosphorylase/phosphoribosyltransferase catalytic domain"/>
    <property type="match status" value="1"/>
</dbReference>
<proteinExistence type="predicted"/>
<dbReference type="GO" id="GO:0000162">
    <property type="term" value="P:L-tryptophan biosynthetic process"/>
    <property type="evidence" value="ECO:0007669"/>
    <property type="project" value="InterPro"/>
</dbReference>
<accession>A0A1G7DFJ9</accession>
<dbReference type="Pfam" id="PF02885">
    <property type="entry name" value="Glycos_trans_3N"/>
    <property type="match status" value="1"/>
</dbReference>
<evidence type="ECO:0000259" key="3">
    <source>
        <dbReference type="Pfam" id="PF02885"/>
    </source>
</evidence>
<dbReference type="PANTHER" id="PTHR43285">
    <property type="entry name" value="ANTHRANILATE PHOSPHORIBOSYLTRANSFERASE"/>
    <property type="match status" value="1"/>
</dbReference>
<dbReference type="InterPro" id="IPR017459">
    <property type="entry name" value="Glycosyl_Trfase_fam3_N_dom"/>
</dbReference>
<dbReference type="OrthoDB" id="9768896at2"/>
<protein>
    <submittedName>
        <fullName evidence="4">Anthranilate phosphoribosyltransferase</fullName>
    </submittedName>
</protein>